<dbReference type="Proteomes" id="UP000195569">
    <property type="component" value="Unassembled WGS sequence"/>
</dbReference>
<proteinExistence type="predicted"/>
<organism evidence="1 2">
    <name type="scientific">Paraburkholderia piptadeniae</name>
    <dbReference type="NCBI Taxonomy" id="1701573"/>
    <lineage>
        <taxon>Bacteria</taxon>
        <taxon>Pseudomonadati</taxon>
        <taxon>Pseudomonadota</taxon>
        <taxon>Betaproteobacteria</taxon>
        <taxon>Burkholderiales</taxon>
        <taxon>Burkholderiaceae</taxon>
        <taxon>Paraburkholderia</taxon>
    </lineage>
</organism>
<accession>A0A1N7SLV1</accession>
<evidence type="ECO:0000313" key="2">
    <source>
        <dbReference type="Proteomes" id="UP000195569"/>
    </source>
</evidence>
<keyword evidence="2" id="KW-1185">Reference proteome</keyword>
<dbReference type="AlphaFoldDB" id="A0A1N7SLV1"/>
<dbReference type="EMBL" id="CYGY02000063">
    <property type="protein sequence ID" value="SIT48350.1"/>
    <property type="molecule type" value="Genomic_DNA"/>
</dbReference>
<comment type="caution">
    <text evidence="1">The sequence shown here is derived from an EMBL/GenBank/DDBJ whole genome shotgun (WGS) entry which is preliminary data.</text>
</comment>
<gene>
    <name evidence="1" type="ORF">BN2476_630135</name>
</gene>
<protein>
    <submittedName>
        <fullName evidence="1">Uncharacterized protein</fullName>
    </submittedName>
</protein>
<evidence type="ECO:0000313" key="1">
    <source>
        <dbReference type="EMBL" id="SIT48350.1"/>
    </source>
</evidence>
<sequence length="176" mass="20854">MIIDVFVLPTDQGIRDRISSRSTIDTFQRMLRKPTQKTRDIISLIISCPPSWLLRLHHFCIRLSDYCQEDLRFHIKMVVKGSSRQTRRRGDRFDGSRRIAVFREENSRGVQDVSLSVDFIPLAHPYRARLYYFVQCYPISPSLNDRRYFVIFPRMTKMFPQHKLSWRTALTSLSAP</sequence>
<name>A0A1N7SLV1_9BURK</name>
<reference evidence="1" key="1">
    <citation type="submission" date="2016-12" db="EMBL/GenBank/DDBJ databases">
        <authorList>
            <person name="Moulin L."/>
        </authorList>
    </citation>
    <scope>NUCLEOTIDE SEQUENCE [LARGE SCALE GENOMIC DNA]</scope>
    <source>
        <strain evidence="1">STM 7183</strain>
    </source>
</reference>